<dbReference type="AlphaFoldDB" id="A0A9P9F652"/>
<dbReference type="SUPFAM" id="SSF53720">
    <property type="entry name" value="ALDH-like"/>
    <property type="match status" value="1"/>
</dbReference>
<evidence type="ECO:0000256" key="3">
    <source>
        <dbReference type="ARBA" id="ARBA00024226"/>
    </source>
</evidence>
<evidence type="ECO:0000256" key="1">
    <source>
        <dbReference type="ARBA" id="ARBA00009986"/>
    </source>
</evidence>
<protein>
    <recommendedName>
        <fullName evidence="3">aldehyde dehydrogenase (NAD(+))</fullName>
        <ecNumber evidence="3">1.2.1.3</ecNumber>
    </recommendedName>
</protein>
<feature type="domain" description="Aldehyde dehydrogenase" evidence="7">
    <location>
        <begin position="36"/>
        <end position="497"/>
    </location>
</feature>
<evidence type="ECO:0000259" key="7">
    <source>
        <dbReference type="Pfam" id="PF00171"/>
    </source>
</evidence>
<evidence type="ECO:0000313" key="8">
    <source>
        <dbReference type="EMBL" id="KAH7153045.1"/>
    </source>
</evidence>
<dbReference type="InterPro" id="IPR016161">
    <property type="entry name" value="Ald_DH/histidinol_DH"/>
</dbReference>
<dbReference type="Gene3D" id="3.40.309.10">
    <property type="entry name" value="Aldehyde Dehydrogenase, Chain A, domain 2"/>
    <property type="match status" value="1"/>
</dbReference>
<dbReference type="Gene3D" id="3.40.605.10">
    <property type="entry name" value="Aldehyde Dehydrogenase, Chain A, domain 1"/>
    <property type="match status" value="1"/>
</dbReference>
<evidence type="ECO:0000256" key="2">
    <source>
        <dbReference type="ARBA" id="ARBA00023002"/>
    </source>
</evidence>
<accession>A0A9P9F652</accession>
<dbReference type="EMBL" id="JAGMUV010000006">
    <property type="protein sequence ID" value="KAH7153045.1"/>
    <property type="molecule type" value="Genomic_DNA"/>
</dbReference>
<dbReference type="PROSITE" id="PS00687">
    <property type="entry name" value="ALDEHYDE_DEHYDR_GLU"/>
    <property type="match status" value="1"/>
</dbReference>
<evidence type="ECO:0000313" key="9">
    <source>
        <dbReference type="Proteomes" id="UP000738349"/>
    </source>
</evidence>
<keyword evidence="2 6" id="KW-0560">Oxidoreductase</keyword>
<evidence type="ECO:0000256" key="4">
    <source>
        <dbReference type="ARBA" id="ARBA00049194"/>
    </source>
</evidence>
<evidence type="ECO:0000256" key="6">
    <source>
        <dbReference type="RuleBase" id="RU003345"/>
    </source>
</evidence>
<dbReference type="GO" id="GO:0004029">
    <property type="term" value="F:aldehyde dehydrogenase (NAD+) activity"/>
    <property type="evidence" value="ECO:0007669"/>
    <property type="project" value="UniProtKB-EC"/>
</dbReference>
<dbReference type="Proteomes" id="UP000738349">
    <property type="component" value="Unassembled WGS sequence"/>
</dbReference>
<gene>
    <name evidence="8" type="ORF">EDB81DRAFT_718780</name>
</gene>
<dbReference type="InterPro" id="IPR029510">
    <property type="entry name" value="Ald_DH_CS_GLU"/>
</dbReference>
<dbReference type="OrthoDB" id="310895at2759"/>
<sequence length="504" mass="53563">MTSLGASLSVKPATEALKIPHSRDNLPKLLFINNEYVESKSGKKLEVHNPRDDSLVANDVALAGEEDVNIAVAAAAEAFKTWRNTPAKTRRDCMVKLADLIEANGTALAELTRITLGAPFGSFGSFEINLACEGFRYFAGYADKFPGESFPADDGFLKIVTNEPLGVTCGIVPWNGPLGNVGMKAGPALATGNTFILKPSEKTPLAALALGTLIKEAGFPPGVFQILSGDGSTGALLASHMKVNKVSFTGSTTTGRKIQEMSAKSNLKRVTLELGGKSPAVVFDDCNFENAVAWCANAITANTGQVCFAASRVYVQEGIYDKFVTAYKAAMEQKAKGAGDPDAEATTLGPLVDKSQYERVKGFIERGKSQGNLLTGGGRIGEEGFFIQPTVFEGVEADAEISRNEIFGPVAVLNKFKTEEEIIARANDTEFGLMAGVFTQDINKALRVAADFESGMVGVNCISLCFLTVPFGGSKSSGIGRENGVEAMRAFTERKTIMVNMAKL</sequence>
<dbReference type="InterPro" id="IPR015590">
    <property type="entry name" value="Aldehyde_DH_dom"/>
</dbReference>
<dbReference type="PANTHER" id="PTHR11699">
    <property type="entry name" value="ALDEHYDE DEHYDROGENASE-RELATED"/>
    <property type="match status" value="1"/>
</dbReference>
<comment type="similarity">
    <text evidence="1 6">Belongs to the aldehyde dehydrogenase family.</text>
</comment>
<reference evidence="8" key="1">
    <citation type="journal article" date="2021" name="Nat. Commun.">
        <title>Genetic determinants of endophytism in the Arabidopsis root mycobiome.</title>
        <authorList>
            <person name="Mesny F."/>
            <person name="Miyauchi S."/>
            <person name="Thiergart T."/>
            <person name="Pickel B."/>
            <person name="Atanasova L."/>
            <person name="Karlsson M."/>
            <person name="Huettel B."/>
            <person name="Barry K.W."/>
            <person name="Haridas S."/>
            <person name="Chen C."/>
            <person name="Bauer D."/>
            <person name="Andreopoulos W."/>
            <person name="Pangilinan J."/>
            <person name="LaButti K."/>
            <person name="Riley R."/>
            <person name="Lipzen A."/>
            <person name="Clum A."/>
            <person name="Drula E."/>
            <person name="Henrissat B."/>
            <person name="Kohler A."/>
            <person name="Grigoriev I.V."/>
            <person name="Martin F.M."/>
            <person name="Hacquard S."/>
        </authorList>
    </citation>
    <scope>NUCLEOTIDE SEQUENCE</scope>
    <source>
        <strain evidence="8">MPI-CAGE-AT-0147</strain>
    </source>
</reference>
<proteinExistence type="inferred from homology"/>
<name>A0A9P9F652_9HYPO</name>
<comment type="caution">
    <text evidence="8">The sequence shown here is derived from an EMBL/GenBank/DDBJ whole genome shotgun (WGS) entry which is preliminary data.</text>
</comment>
<dbReference type="InterPro" id="IPR016162">
    <property type="entry name" value="Ald_DH_N"/>
</dbReference>
<dbReference type="EC" id="1.2.1.3" evidence="3"/>
<comment type="catalytic activity">
    <reaction evidence="4">
        <text>an aldehyde + NAD(+) + H2O = a carboxylate + NADH + 2 H(+)</text>
        <dbReference type="Rhea" id="RHEA:16185"/>
        <dbReference type="ChEBI" id="CHEBI:15377"/>
        <dbReference type="ChEBI" id="CHEBI:15378"/>
        <dbReference type="ChEBI" id="CHEBI:17478"/>
        <dbReference type="ChEBI" id="CHEBI:29067"/>
        <dbReference type="ChEBI" id="CHEBI:57540"/>
        <dbReference type="ChEBI" id="CHEBI:57945"/>
        <dbReference type="EC" id="1.2.1.3"/>
    </reaction>
</comment>
<organism evidence="8 9">
    <name type="scientific">Dactylonectria macrodidyma</name>
    <dbReference type="NCBI Taxonomy" id="307937"/>
    <lineage>
        <taxon>Eukaryota</taxon>
        <taxon>Fungi</taxon>
        <taxon>Dikarya</taxon>
        <taxon>Ascomycota</taxon>
        <taxon>Pezizomycotina</taxon>
        <taxon>Sordariomycetes</taxon>
        <taxon>Hypocreomycetidae</taxon>
        <taxon>Hypocreales</taxon>
        <taxon>Nectriaceae</taxon>
        <taxon>Dactylonectria</taxon>
    </lineage>
</organism>
<dbReference type="FunFam" id="3.40.309.10:FF:000049">
    <property type="entry name" value="Aldehyde dehydrogenase"/>
    <property type="match status" value="1"/>
</dbReference>
<dbReference type="Pfam" id="PF00171">
    <property type="entry name" value="Aldedh"/>
    <property type="match status" value="1"/>
</dbReference>
<evidence type="ECO:0000256" key="5">
    <source>
        <dbReference type="PROSITE-ProRule" id="PRU10007"/>
    </source>
</evidence>
<keyword evidence="9" id="KW-1185">Reference proteome</keyword>
<dbReference type="FunFam" id="3.40.605.10:FF:000007">
    <property type="entry name" value="NAD/NADP-dependent betaine aldehyde dehydrogenase"/>
    <property type="match status" value="1"/>
</dbReference>
<feature type="active site" evidence="5">
    <location>
        <position position="273"/>
    </location>
</feature>
<dbReference type="InterPro" id="IPR016163">
    <property type="entry name" value="Ald_DH_C"/>
</dbReference>